<evidence type="ECO:0000256" key="4">
    <source>
        <dbReference type="ARBA" id="ARBA00022553"/>
    </source>
</evidence>
<dbReference type="PANTHER" id="PTHR36203">
    <property type="entry name" value="ASCORBATE-SPECIFIC PTS SYSTEM EIIA COMPONENT"/>
    <property type="match status" value="1"/>
</dbReference>
<dbReference type="Proteomes" id="UP000243591">
    <property type="component" value="Chromosome"/>
</dbReference>
<gene>
    <name evidence="15" type="ORF">CNY62_11080</name>
</gene>
<proteinExistence type="predicted"/>
<dbReference type="InterPro" id="IPR013011">
    <property type="entry name" value="PTS_EIIB_2"/>
</dbReference>
<keyword evidence="3" id="KW-0963">Cytoplasm</keyword>
<dbReference type="GO" id="GO:0016301">
    <property type="term" value="F:kinase activity"/>
    <property type="evidence" value="ECO:0007669"/>
    <property type="project" value="UniProtKB-KW"/>
</dbReference>
<accession>A0A1D2LUQ4</accession>
<dbReference type="InterPro" id="IPR002178">
    <property type="entry name" value="PTS_EIIA_type-2_dom"/>
</dbReference>
<dbReference type="CDD" id="cd05568">
    <property type="entry name" value="PTS_IIB_bgl_like"/>
    <property type="match status" value="1"/>
</dbReference>
<dbReference type="Pfam" id="PF00874">
    <property type="entry name" value="PRD"/>
    <property type="match status" value="1"/>
</dbReference>
<reference evidence="15 16" key="1">
    <citation type="submission" date="2017-09" db="EMBL/GenBank/DDBJ databases">
        <title>Complete Genome Sequences of Two Strains of the Meat Spoilage Bacterium Brochothrix thermosphacta Isolated from Ground Chicken.</title>
        <authorList>
            <person name="Paoli G.C."/>
            <person name="Wijey C."/>
            <person name="Chen C.-Y."/>
            <person name="Nguyen L."/>
            <person name="Yan X."/>
            <person name="Irwin P.L."/>
        </authorList>
    </citation>
    <scope>NUCLEOTIDE SEQUENCE [LARGE SCALE GENOMIC DNA]</scope>
    <source>
        <strain evidence="15 16">BI</strain>
    </source>
</reference>
<dbReference type="RefSeq" id="WP_069125887.1">
    <property type="nucleotide sequence ID" value="NZ_CP023483.1"/>
</dbReference>
<dbReference type="InterPro" id="IPR036634">
    <property type="entry name" value="PRD_sf"/>
</dbReference>
<keyword evidence="16" id="KW-1185">Reference proteome</keyword>
<evidence type="ECO:0000256" key="10">
    <source>
        <dbReference type="ARBA" id="ARBA00041175"/>
    </source>
</evidence>
<dbReference type="InterPro" id="IPR007737">
    <property type="entry name" value="Mga_HTH"/>
</dbReference>
<evidence type="ECO:0000256" key="1">
    <source>
        <dbReference type="ARBA" id="ARBA00004496"/>
    </source>
</evidence>
<dbReference type="Gene3D" id="1.10.1790.10">
    <property type="entry name" value="PRD domain"/>
    <property type="match status" value="1"/>
</dbReference>
<evidence type="ECO:0000256" key="8">
    <source>
        <dbReference type="ARBA" id="ARBA00023159"/>
    </source>
</evidence>
<evidence type="ECO:0000256" key="11">
    <source>
        <dbReference type="ARBA" id="ARBA00042072"/>
    </source>
</evidence>
<protein>
    <recommendedName>
        <fullName evidence="10">Ascorbate-specific PTS system EIIA component</fullName>
    </recommendedName>
    <alternativeName>
        <fullName evidence="11">Ascorbate-specific phosphotransferase enzyme IIA component</fullName>
    </alternativeName>
</protein>
<evidence type="ECO:0000256" key="6">
    <source>
        <dbReference type="ARBA" id="ARBA00022683"/>
    </source>
</evidence>
<evidence type="ECO:0000259" key="13">
    <source>
        <dbReference type="PROSITE" id="PS51099"/>
    </source>
</evidence>
<dbReference type="PROSITE" id="PS51099">
    <property type="entry name" value="PTS_EIIB_TYPE_2"/>
    <property type="match status" value="1"/>
</dbReference>
<dbReference type="GO" id="GO:0009401">
    <property type="term" value="P:phosphoenolpyruvate-dependent sugar phosphotransferase system"/>
    <property type="evidence" value="ECO:0007669"/>
    <property type="project" value="UniProtKB-KW"/>
</dbReference>
<dbReference type="EMBL" id="CP023483">
    <property type="protein sequence ID" value="ATF26853.1"/>
    <property type="molecule type" value="Genomic_DNA"/>
</dbReference>
<evidence type="ECO:0000259" key="14">
    <source>
        <dbReference type="PROSITE" id="PS51372"/>
    </source>
</evidence>
<dbReference type="Gene3D" id="3.40.930.10">
    <property type="entry name" value="Mannitol-specific EII, Chain A"/>
    <property type="match status" value="1"/>
</dbReference>
<dbReference type="AlphaFoldDB" id="A0A1D2LUQ4"/>
<keyword evidence="5" id="KW-0808">Transferase</keyword>
<dbReference type="SUPFAM" id="SSF63520">
    <property type="entry name" value="PTS-regulatory domain, PRD"/>
    <property type="match status" value="1"/>
</dbReference>
<dbReference type="GO" id="GO:0005737">
    <property type="term" value="C:cytoplasm"/>
    <property type="evidence" value="ECO:0007669"/>
    <property type="project" value="UniProtKB-SubCell"/>
</dbReference>
<keyword evidence="8" id="KW-0010">Activator</keyword>
<feature type="domain" description="PTS EIIA type-2" evidence="12">
    <location>
        <begin position="528"/>
        <end position="675"/>
    </location>
</feature>
<evidence type="ECO:0000259" key="12">
    <source>
        <dbReference type="PROSITE" id="PS51094"/>
    </source>
</evidence>
<keyword evidence="2" id="KW-0813">Transport</keyword>
<dbReference type="PANTHER" id="PTHR36203:SF1">
    <property type="entry name" value="ASCORBATE-SPECIFIC PTS SYSTEM EIIA COMPONENT"/>
    <property type="match status" value="1"/>
</dbReference>
<comment type="subcellular location">
    <subcellularLocation>
        <location evidence="1">Cytoplasm</location>
    </subcellularLocation>
</comment>
<evidence type="ECO:0000256" key="7">
    <source>
        <dbReference type="ARBA" id="ARBA00022777"/>
    </source>
</evidence>
<dbReference type="KEGG" id="bths:CNY62_11080"/>
<dbReference type="InterPro" id="IPR016152">
    <property type="entry name" value="PTrfase/Anion_transptr"/>
</dbReference>
<dbReference type="InterPro" id="IPR036095">
    <property type="entry name" value="PTS_EIIB-like_sf"/>
</dbReference>
<feature type="domain" description="PTS EIIB type-2" evidence="13">
    <location>
        <begin position="392"/>
        <end position="480"/>
    </location>
</feature>
<dbReference type="GO" id="GO:0008982">
    <property type="term" value="F:protein-N(PI)-phosphohistidine-sugar phosphotransferase activity"/>
    <property type="evidence" value="ECO:0007669"/>
    <property type="project" value="InterPro"/>
</dbReference>
<dbReference type="Pfam" id="PF05043">
    <property type="entry name" value="Mga"/>
    <property type="match status" value="1"/>
</dbReference>
<evidence type="ECO:0000313" key="15">
    <source>
        <dbReference type="EMBL" id="ATF26853.1"/>
    </source>
</evidence>
<dbReference type="Pfam" id="PF00359">
    <property type="entry name" value="PTS_EIIA_2"/>
    <property type="match status" value="1"/>
</dbReference>
<keyword evidence="7" id="KW-0418">Kinase</keyword>
<evidence type="ECO:0000256" key="5">
    <source>
        <dbReference type="ARBA" id="ARBA00022679"/>
    </source>
</evidence>
<name>A0A1D2LUQ4_BROTH</name>
<evidence type="ECO:0000313" key="16">
    <source>
        <dbReference type="Proteomes" id="UP000243591"/>
    </source>
</evidence>
<dbReference type="PROSITE" id="PS51372">
    <property type="entry name" value="PRD_2"/>
    <property type="match status" value="1"/>
</dbReference>
<dbReference type="SUPFAM" id="SSF55804">
    <property type="entry name" value="Phoshotransferase/anion transport protein"/>
    <property type="match status" value="1"/>
</dbReference>
<dbReference type="InterPro" id="IPR051351">
    <property type="entry name" value="Ascorbate-PTS_EIIA_comp"/>
</dbReference>
<feature type="domain" description="PRD" evidence="14">
    <location>
        <begin position="282"/>
        <end position="389"/>
    </location>
</feature>
<evidence type="ECO:0000256" key="2">
    <source>
        <dbReference type="ARBA" id="ARBA00022448"/>
    </source>
</evidence>
<evidence type="ECO:0000256" key="9">
    <source>
        <dbReference type="ARBA" id="ARBA00037387"/>
    </source>
</evidence>
<comment type="function">
    <text evidence="9">The phosphoenolpyruvate-dependent sugar phosphotransferase system (sugar PTS), a major carbohydrate active transport system, catalyzes the phosphorylation of incoming sugar substrates concomitantly with their translocation across the cell membrane. The enzyme II UlaABC PTS system is involved in ascorbate transport.</text>
</comment>
<sequence length="681" mass="77251">MLDSKFVTTVTLLLTHSTLSIAEFAIEQQVTKKQAWYEIEQLNKRLAALSLPRVTIKEGHISVPATLKTDWTTIQAQELLLDGEERIHMVILYTYLRQEWVSNAHYQQLLNMSKNSVVLALKRVKSSLSVFDLTLKYSRKEGYVISGPEHDIRRCIDASLNSLRKSPHAGQLLDLIFARWQLPDDKQALREFVMSLAAKYDVRFVNERFEHVIQLLLFIKHGEQQHELVYSPQQLQYIQSVTMQQMAEEVATYLGLTNDRSGNVIFVTAQLLSSLQGKQGLVQEKAFLVLTEAIINEVQRYTLNSFEASQTLIDSLYEHLVPCYFRLLFGTPLHNPYVKTIQDEYTDLYELVKKGLRPLEEAVKQPLTADEIAYFTIHFGGQLQLPTETKSIRALAVCPNGVSSSLIMVYQLRLLFPNITFQPVHSVSEVADLAAGTFDLIFSTVHFVTTQPLYVIKPILNPVEKEMLKKQLRHDFNWQPAQAAVNVSDVMSVVQRYASVKDEQALFKALSDLMNLKRQDQGGINLHELVTTDFIQQTEQQLTWQEAIKQAAQPLLVNDYISDGYIEAMITMVEDVGPYIVIAPHVAIPHARPESGSKKLGMSLLQLKHPVDFDLRHEGDDDYQVQLVFVLSAVDSESHLTALKQLSNILEDEETIAELVVAPTIEAIYSIIKTKGSVDND</sequence>
<dbReference type="InterPro" id="IPR011608">
    <property type="entry name" value="PRD"/>
</dbReference>
<organism evidence="15 16">
    <name type="scientific">Brochothrix thermosphacta</name>
    <name type="common">Microbacterium thermosphactum</name>
    <dbReference type="NCBI Taxonomy" id="2756"/>
    <lineage>
        <taxon>Bacteria</taxon>
        <taxon>Bacillati</taxon>
        <taxon>Bacillota</taxon>
        <taxon>Bacilli</taxon>
        <taxon>Bacillales</taxon>
        <taxon>Listeriaceae</taxon>
        <taxon>Brochothrix</taxon>
    </lineage>
</organism>
<dbReference type="STRING" id="2756.BFR44_04980"/>
<evidence type="ECO:0000256" key="3">
    <source>
        <dbReference type="ARBA" id="ARBA00022490"/>
    </source>
</evidence>
<dbReference type="PROSITE" id="PS51094">
    <property type="entry name" value="PTS_EIIA_TYPE_2"/>
    <property type="match status" value="1"/>
</dbReference>
<keyword evidence="4" id="KW-0597">Phosphoprotein</keyword>
<dbReference type="PROSITE" id="PS00372">
    <property type="entry name" value="PTS_EIIA_TYPE_2_HIS"/>
    <property type="match status" value="1"/>
</dbReference>
<keyword evidence="6" id="KW-0598">Phosphotransferase system</keyword>
<dbReference type="SUPFAM" id="SSF52794">
    <property type="entry name" value="PTS system IIB component-like"/>
    <property type="match status" value="1"/>
</dbReference>
<dbReference type="GO" id="GO:0006355">
    <property type="term" value="P:regulation of DNA-templated transcription"/>
    <property type="evidence" value="ECO:0007669"/>
    <property type="project" value="InterPro"/>
</dbReference>
<dbReference type="OrthoDB" id="369398at2"/>
<dbReference type="CDD" id="cd00211">
    <property type="entry name" value="PTS_IIA_fru"/>
    <property type="match status" value="1"/>
</dbReference>